<dbReference type="PANTHER" id="PTHR45458">
    <property type="entry name" value="SHORT-CHAIN DEHYDROGENASE/REDUCTASE SDR"/>
    <property type="match status" value="1"/>
</dbReference>
<dbReference type="Pfam" id="PF00106">
    <property type="entry name" value="adh_short"/>
    <property type="match status" value="1"/>
</dbReference>
<dbReference type="Gene3D" id="3.40.50.720">
    <property type="entry name" value="NAD(P)-binding Rossmann-like Domain"/>
    <property type="match status" value="1"/>
</dbReference>
<dbReference type="SUPFAM" id="SSF51735">
    <property type="entry name" value="NAD(P)-binding Rossmann-fold domains"/>
    <property type="match status" value="1"/>
</dbReference>
<evidence type="ECO:0000256" key="1">
    <source>
        <dbReference type="RuleBase" id="RU000363"/>
    </source>
</evidence>
<evidence type="ECO:0000313" key="3">
    <source>
        <dbReference type="Proteomes" id="UP000035444"/>
    </source>
</evidence>
<comment type="similarity">
    <text evidence="1">Belongs to the short-chain dehydrogenases/reductases (SDR) family.</text>
</comment>
<accession>A0A0H2MBV5</accession>
<dbReference type="STRING" id="1489064.WH96_16030"/>
<sequence length="226" mass="24358">MPSVLITGANKGIGLAFAQSFAVDGWKVHACCRQPDKAKGLHGIEGDVSTHKLDVTDGLRVASLARGMLDEKIDILINNAGYYGPRLGFGEIDYEDWAHTFAVNTMAPLRMVENFIEHVAGSDRKLIVNVSSKMGSVADNEKGGAYVYRSSKSALNVVTKSLSVDLKEQGVTVICVHPGHVQTDMGGEQAPLSIAKSVSGLRKLIGKVTHEQTGQFFNYDGTIIPW</sequence>
<dbReference type="InterPro" id="IPR052184">
    <property type="entry name" value="SDR_enzymes"/>
</dbReference>
<evidence type="ECO:0000313" key="2">
    <source>
        <dbReference type="EMBL" id="KLN59681.1"/>
    </source>
</evidence>
<keyword evidence="3" id="KW-1185">Reference proteome</keyword>
<dbReference type="PRINTS" id="PR00080">
    <property type="entry name" value="SDRFAMILY"/>
</dbReference>
<dbReference type="InterPro" id="IPR002347">
    <property type="entry name" value="SDR_fam"/>
</dbReference>
<organism evidence="2 3">
    <name type="scientific">Kiloniella spongiae</name>
    <dbReference type="NCBI Taxonomy" id="1489064"/>
    <lineage>
        <taxon>Bacteria</taxon>
        <taxon>Pseudomonadati</taxon>
        <taxon>Pseudomonadota</taxon>
        <taxon>Alphaproteobacteria</taxon>
        <taxon>Rhodospirillales</taxon>
        <taxon>Kiloniellaceae</taxon>
        <taxon>Kiloniella</taxon>
    </lineage>
</organism>
<name>A0A0H2MBV5_9PROT</name>
<dbReference type="GO" id="GO:0016616">
    <property type="term" value="F:oxidoreductase activity, acting on the CH-OH group of donors, NAD or NADP as acceptor"/>
    <property type="evidence" value="ECO:0007669"/>
    <property type="project" value="TreeGrafter"/>
</dbReference>
<protein>
    <submittedName>
        <fullName evidence="2">Short-chain dehydrogenase</fullName>
    </submittedName>
</protein>
<proteinExistence type="inferred from homology"/>
<dbReference type="EMBL" id="LAQL01000011">
    <property type="protein sequence ID" value="KLN59681.1"/>
    <property type="molecule type" value="Genomic_DNA"/>
</dbReference>
<dbReference type="InterPro" id="IPR036291">
    <property type="entry name" value="NAD(P)-bd_dom_sf"/>
</dbReference>
<dbReference type="PANTHER" id="PTHR45458:SF1">
    <property type="entry name" value="SHORT CHAIN DEHYDROGENASE"/>
    <property type="match status" value="1"/>
</dbReference>
<comment type="caution">
    <text evidence="2">The sequence shown here is derived from an EMBL/GenBank/DDBJ whole genome shotgun (WGS) entry which is preliminary data.</text>
</comment>
<dbReference type="OrthoDB" id="9785826at2"/>
<dbReference type="PATRIC" id="fig|1489064.4.peg.178"/>
<dbReference type="CDD" id="cd05325">
    <property type="entry name" value="carb_red_sniffer_like_SDR_c"/>
    <property type="match status" value="1"/>
</dbReference>
<dbReference type="PRINTS" id="PR00081">
    <property type="entry name" value="GDHRDH"/>
</dbReference>
<reference evidence="2 3" key="1">
    <citation type="submission" date="2015-03" db="EMBL/GenBank/DDBJ databases">
        <title>Genome Sequence of Kiloniella spongiae MEBiC09566, isolated from a marine sponge.</title>
        <authorList>
            <person name="Shao Z."/>
            <person name="Wang L."/>
            <person name="Li X."/>
        </authorList>
    </citation>
    <scope>NUCLEOTIDE SEQUENCE [LARGE SCALE GENOMIC DNA]</scope>
    <source>
        <strain evidence="2 3">MEBiC09566</strain>
    </source>
</reference>
<dbReference type="RefSeq" id="WP_047765238.1">
    <property type="nucleotide sequence ID" value="NZ_LAQL01000011.1"/>
</dbReference>
<gene>
    <name evidence="2" type="ORF">WH96_16030</name>
</gene>
<dbReference type="Proteomes" id="UP000035444">
    <property type="component" value="Unassembled WGS sequence"/>
</dbReference>
<dbReference type="AlphaFoldDB" id="A0A0H2MBV5"/>